<proteinExistence type="inferred from homology"/>
<evidence type="ECO:0000259" key="5">
    <source>
        <dbReference type="Pfam" id="PF00535"/>
    </source>
</evidence>
<keyword evidence="7" id="KW-1185">Reference proteome</keyword>
<keyword evidence="3 6" id="KW-0328">Glycosyltransferase</keyword>
<dbReference type="InterPro" id="IPR029044">
    <property type="entry name" value="Nucleotide-diphossugar_trans"/>
</dbReference>
<dbReference type="PANTHER" id="PTHR43179">
    <property type="entry name" value="RHAMNOSYLTRANSFERASE WBBL"/>
    <property type="match status" value="1"/>
</dbReference>
<name>A0ABY7M108_STRAY</name>
<comment type="similarity">
    <text evidence="2">Belongs to the glycosyltransferase 2 family.</text>
</comment>
<evidence type="ECO:0000313" key="6">
    <source>
        <dbReference type="EMBL" id="WBB07054.1"/>
    </source>
</evidence>
<evidence type="ECO:0000256" key="2">
    <source>
        <dbReference type="ARBA" id="ARBA00006739"/>
    </source>
</evidence>
<accession>A0ABY7M108</accession>
<sequence>MKVIMNFSYIILHYFSAEDTIDCIKSITKLKGFLEGNNHIVVVDNASPNNSLDIIKATIGNQDYISYLQSHENLGFAKGNNLGIKYAKKHFDPDFVIALNNDTIIEQLEFQDIIEQKYKETSFFVMGPDIITIDGFHQNPPGINPKQSWTIRELKSYRLRRKIENILLRIGAGKVFHKKFEMRQAVYRKNKVNHDIKNTILHGACLIFSRDYLSKENGFFDGTFMYLEEDILKYICDRKNYLMLYSPDLYIHHKEEASSKLIYTDFSKRLINKNKRIIDSINVYIKLLENS</sequence>
<gene>
    <name evidence="6" type="ORF">O6R09_03790</name>
</gene>
<reference evidence="6 7" key="1">
    <citation type="submission" date="2022-12" db="EMBL/GenBank/DDBJ databases">
        <title>Streptococcus alactolyticus LGM, complete genome.</title>
        <authorList>
            <person name="Liu Z."/>
            <person name="Mu C."/>
            <person name="Zhu W."/>
        </authorList>
    </citation>
    <scope>NUCLEOTIDE SEQUENCE [LARGE SCALE GENOMIC DNA]</scope>
    <source>
        <strain evidence="6 7">LGM</strain>
    </source>
</reference>
<protein>
    <submittedName>
        <fullName evidence="6">Glycosyltransferase</fullName>
        <ecNumber evidence="6">2.4.-.-</ecNumber>
    </submittedName>
</protein>
<organism evidence="6 7">
    <name type="scientific">Streptococcus alactolyticus</name>
    <dbReference type="NCBI Taxonomy" id="29389"/>
    <lineage>
        <taxon>Bacteria</taxon>
        <taxon>Bacillati</taxon>
        <taxon>Bacillota</taxon>
        <taxon>Bacilli</taxon>
        <taxon>Lactobacillales</taxon>
        <taxon>Streptococcaceae</taxon>
        <taxon>Streptococcus</taxon>
    </lineage>
</organism>
<feature type="domain" description="Glycosyltransferase 2-like" evidence="5">
    <location>
        <begin position="9"/>
        <end position="179"/>
    </location>
</feature>
<dbReference type="Pfam" id="PF00535">
    <property type="entry name" value="Glycos_transf_2"/>
    <property type="match status" value="1"/>
</dbReference>
<comment type="pathway">
    <text evidence="1">Cell wall biogenesis; cell wall polysaccharide biosynthesis.</text>
</comment>
<evidence type="ECO:0000256" key="4">
    <source>
        <dbReference type="ARBA" id="ARBA00022679"/>
    </source>
</evidence>
<evidence type="ECO:0000256" key="1">
    <source>
        <dbReference type="ARBA" id="ARBA00004776"/>
    </source>
</evidence>
<dbReference type="SUPFAM" id="SSF53448">
    <property type="entry name" value="Nucleotide-diphospho-sugar transferases"/>
    <property type="match status" value="1"/>
</dbReference>
<evidence type="ECO:0000256" key="3">
    <source>
        <dbReference type="ARBA" id="ARBA00022676"/>
    </source>
</evidence>
<keyword evidence="4 6" id="KW-0808">Transferase</keyword>
<dbReference type="EMBL" id="CP114883">
    <property type="protein sequence ID" value="WBB07054.1"/>
    <property type="molecule type" value="Genomic_DNA"/>
</dbReference>
<dbReference type="PANTHER" id="PTHR43179:SF12">
    <property type="entry name" value="GALACTOFURANOSYLTRANSFERASE GLFT2"/>
    <property type="match status" value="1"/>
</dbReference>
<evidence type="ECO:0000313" key="7">
    <source>
        <dbReference type="Proteomes" id="UP001212085"/>
    </source>
</evidence>
<dbReference type="EC" id="2.4.-.-" evidence="6"/>
<dbReference type="Proteomes" id="UP001212085">
    <property type="component" value="Chromosome"/>
</dbReference>
<dbReference type="GO" id="GO:0016757">
    <property type="term" value="F:glycosyltransferase activity"/>
    <property type="evidence" value="ECO:0007669"/>
    <property type="project" value="UniProtKB-KW"/>
</dbReference>
<dbReference type="InterPro" id="IPR001173">
    <property type="entry name" value="Glyco_trans_2-like"/>
</dbReference>
<dbReference type="Gene3D" id="3.90.550.10">
    <property type="entry name" value="Spore Coat Polysaccharide Biosynthesis Protein SpsA, Chain A"/>
    <property type="match status" value="1"/>
</dbReference>
<dbReference type="RefSeq" id="WP_269725804.1">
    <property type="nucleotide sequence ID" value="NZ_CP114883.1"/>
</dbReference>